<comment type="caution">
    <text evidence="2">The sequence shown here is derived from an EMBL/GenBank/DDBJ whole genome shotgun (WGS) entry which is preliminary data.</text>
</comment>
<name>A0ABT9CU79_9PSED</name>
<evidence type="ECO:0000313" key="3">
    <source>
        <dbReference type="Proteomes" id="UP001223016"/>
    </source>
</evidence>
<keyword evidence="3" id="KW-1185">Reference proteome</keyword>
<feature type="region of interest" description="Disordered" evidence="1">
    <location>
        <begin position="179"/>
        <end position="199"/>
    </location>
</feature>
<proteinExistence type="predicted"/>
<reference evidence="2 3" key="1">
    <citation type="submission" date="2023-07" db="EMBL/GenBank/DDBJ databases">
        <title>Identification of four novel Pseudomonas species associated with bacterial leaf spot of cucurbits.</title>
        <authorList>
            <person name="Fullem K.R."/>
        </authorList>
    </citation>
    <scope>NUCLEOTIDE SEQUENCE [LARGE SCALE GENOMIC DNA]</scope>
    <source>
        <strain evidence="2 3">KFB 138</strain>
    </source>
</reference>
<evidence type="ECO:0000256" key="1">
    <source>
        <dbReference type="SAM" id="MobiDB-lite"/>
    </source>
</evidence>
<organism evidence="2 3">
    <name type="scientific">Pseudomonas serbiensis</name>
    <dbReference type="NCBI Taxonomy" id="3064350"/>
    <lineage>
        <taxon>Bacteria</taxon>
        <taxon>Pseudomonadati</taxon>
        <taxon>Pseudomonadota</taxon>
        <taxon>Gammaproteobacteria</taxon>
        <taxon>Pseudomonadales</taxon>
        <taxon>Pseudomonadaceae</taxon>
        <taxon>Pseudomonas</taxon>
    </lineage>
</organism>
<evidence type="ECO:0000313" key="2">
    <source>
        <dbReference type="EMBL" id="MDO7929055.1"/>
    </source>
</evidence>
<sequence length="199" mass="21626">MNRTEKYRAEGQAAINSLREFLYYVISNPGEFNARADLVKALGSQGGMVSLNDQIDTEKGSIKLVPMSLNTAKKHASTCLPQGFVTLEKLRAEALSTLSAWAAAPAKKLTKEGLKRQKTTLECEVESLINSNFVLLQCISIAMSALESVRTERDGQQREKIILDTSATLKAALSINKPPFNSPVSDTNVTPIGKGKAKK</sequence>
<protein>
    <submittedName>
        <fullName evidence="2">Uncharacterized protein</fullName>
    </submittedName>
</protein>
<accession>A0ABT9CU79</accession>
<gene>
    <name evidence="2" type="ORF">Q6A51_19915</name>
</gene>
<dbReference type="Proteomes" id="UP001223016">
    <property type="component" value="Unassembled WGS sequence"/>
</dbReference>
<dbReference type="EMBL" id="JAUQOO010000017">
    <property type="protein sequence ID" value="MDO7929055.1"/>
    <property type="molecule type" value="Genomic_DNA"/>
</dbReference>
<dbReference type="RefSeq" id="WP_304575550.1">
    <property type="nucleotide sequence ID" value="NZ_JAUQOO010000017.1"/>
</dbReference>